<dbReference type="GO" id="GO:0003677">
    <property type="term" value="F:DNA binding"/>
    <property type="evidence" value="ECO:0007669"/>
    <property type="project" value="UniProtKB-KW"/>
</dbReference>
<dbReference type="InterPro" id="IPR036390">
    <property type="entry name" value="WH_DNA-bd_sf"/>
</dbReference>
<accession>A0A2N4U5A8</accession>
<dbReference type="SMART" id="SM00345">
    <property type="entry name" value="HTH_GNTR"/>
    <property type="match status" value="1"/>
</dbReference>
<evidence type="ECO:0000256" key="2">
    <source>
        <dbReference type="ARBA" id="ARBA00023125"/>
    </source>
</evidence>
<evidence type="ECO:0000313" key="6">
    <source>
        <dbReference type="Proteomes" id="UP000234190"/>
    </source>
</evidence>
<dbReference type="AlphaFoldDB" id="A0A2N4U5A8"/>
<comment type="caution">
    <text evidence="5">The sequence shown here is derived from an EMBL/GenBank/DDBJ whole genome shotgun (WGS) entry which is preliminary data.</text>
</comment>
<evidence type="ECO:0000259" key="4">
    <source>
        <dbReference type="PROSITE" id="PS50949"/>
    </source>
</evidence>
<dbReference type="InterPro" id="IPR011711">
    <property type="entry name" value="GntR_C"/>
</dbReference>
<proteinExistence type="predicted"/>
<dbReference type="PANTHER" id="PTHR43537:SF5">
    <property type="entry name" value="UXU OPERON TRANSCRIPTIONAL REGULATOR"/>
    <property type="match status" value="1"/>
</dbReference>
<organism evidence="5 6">
    <name type="scientific">Pollutimonas subterranea</name>
    <dbReference type="NCBI Taxonomy" id="2045210"/>
    <lineage>
        <taxon>Bacteria</taxon>
        <taxon>Pseudomonadati</taxon>
        <taxon>Pseudomonadota</taxon>
        <taxon>Betaproteobacteria</taxon>
        <taxon>Burkholderiales</taxon>
        <taxon>Alcaligenaceae</taxon>
        <taxon>Pollutimonas</taxon>
    </lineage>
</organism>
<evidence type="ECO:0000313" key="5">
    <source>
        <dbReference type="EMBL" id="PLC50196.1"/>
    </source>
</evidence>
<dbReference type="PROSITE" id="PS50949">
    <property type="entry name" value="HTH_GNTR"/>
    <property type="match status" value="1"/>
</dbReference>
<evidence type="ECO:0000256" key="3">
    <source>
        <dbReference type="ARBA" id="ARBA00023163"/>
    </source>
</evidence>
<keyword evidence="6" id="KW-1185">Reference proteome</keyword>
<dbReference type="SUPFAM" id="SSF48008">
    <property type="entry name" value="GntR ligand-binding domain-like"/>
    <property type="match status" value="1"/>
</dbReference>
<dbReference type="InterPro" id="IPR036388">
    <property type="entry name" value="WH-like_DNA-bd_sf"/>
</dbReference>
<dbReference type="Proteomes" id="UP000234190">
    <property type="component" value="Unassembled WGS sequence"/>
</dbReference>
<dbReference type="SMART" id="SM00895">
    <property type="entry name" value="FCD"/>
    <property type="match status" value="1"/>
</dbReference>
<reference evidence="5 6" key="1">
    <citation type="submission" date="2017-10" db="EMBL/GenBank/DDBJ databases">
        <title>Two draft genome sequences of Pusillimonas sp. strains isolated from a nitrate- and radionuclide-contaminated groundwater in Russia.</title>
        <authorList>
            <person name="Grouzdev D.S."/>
            <person name="Tourova T.P."/>
            <person name="Goeva M.A."/>
            <person name="Babich T.L."/>
            <person name="Sokolova D.S."/>
            <person name="Abdullin R."/>
            <person name="Poltaraus A.B."/>
            <person name="Toshchakov S.V."/>
            <person name="Nazina T.N."/>
        </authorList>
    </citation>
    <scope>NUCLEOTIDE SEQUENCE [LARGE SCALE GENOMIC DNA]</scope>
    <source>
        <strain evidence="5 6">JR1/69-3-13</strain>
    </source>
</reference>
<dbReference type="SUPFAM" id="SSF46785">
    <property type="entry name" value="Winged helix' DNA-binding domain"/>
    <property type="match status" value="1"/>
</dbReference>
<dbReference type="Gene3D" id="1.20.120.530">
    <property type="entry name" value="GntR ligand-binding domain-like"/>
    <property type="match status" value="1"/>
</dbReference>
<gene>
    <name evidence="5" type="ORF">CR159_09330</name>
</gene>
<dbReference type="OrthoDB" id="5296437at2"/>
<name>A0A2N4U5A8_9BURK</name>
<keyword evidence="2" id="KW-0238">DNA-binding</keyword>
<dbReference type="Gene3D" id="1.10.10.10">
    <property type="entry name" value="Winged helix-like DNA-binding domain superfamily/Winged helix DNA-binding domain"/>
    <property type="match status" value="1"/>
</dbReference>
<keyword evidence="1" id="KW-0805">Transcription regulation</keyword>
<dbReference type="Pfam" id="PF07729">
    <property type="entry name" value="FCD"/>
    <property type="match status" value="1"/>
</dbReference>
<keyword evidence="3" id="KW-0804">Transcription</keyword>
<dbReference type="InterPro" id="IPR000524">
    <property type="entry name" value="Tscrpt_reg_HTH_GntR"/>
</dbReference>
<dbReference type="Pfam" id="PF00392">
    <property type="entry name" value="GntR"/>
    <property type="match status" value="1"/>
</dbReference>
<dbReference type="InterPro" id="IPR008920">
    <property type="entry name" value="TF_FadR/GntR_C"/>
</dbReference>
<protein>
    <submittedName>
        <fullName evidence="5">GntR family transcriptional regulator</fullName>
    </submittedName>
</protein>
<feature type="domain" description="HTH gntR-type" evidence="4">
    <location>
        <begin position="11"/>
        <end position="79"/>
    </location>
</feature>
<dbReference type="CDD" id="cd07377">
    <property type="entry name" value="WHTH_GntR"/>
    <property type="match status" value="1"/>
</dbReference>
<dbReference type="PRINTS" id="PR00035">
    <property type="entry name" value="HTHGNTR"/>
</dbReference>
<dbReference type="RefSeq" id="WP_102073743.1">
    <property type="nucleotide sequence ID" value="NZ_PDNW01000006.1"/>
</dbReference>
<sequence>MDQPHTLSPTQSLTTPIAAWLKDEIEQQRLTPGSKLPSEKQLCEQFSVSRSVIREAVSQLKSEGLVSAQQGRGVFVNERGSRQSFRLDPTRLDDEEDVGYVIELLIAIEVAAARLAALRHTLDDLKKIKRALVGMEYAIVHEQLGDAEDYAFHQAIVDAAHNPHFITLNEYLEQHIRRLIRKARSNTAQQHQGLVECVQEEHHAIVRAIEARDPDAAASAAEAHLRNAAQRLSTYMAGPPQ</sequence>
<dbReference type="PANTHER" id="PTHR43537">
    <property type="entry name" value="TRANSCRIPTIONAL REGULATOR, GNTR FAMILY"/>
    <property type="match status" value="1"/>
</dbReference>
<dbReference type="GO" id="GO:0003700">
    <property type="term" value="F:DNA-binding transcription factor activity"/>
    <property type="evidence" value="ECO:0007669"/>
    <property type="project" value="InterPro"/>
</dbReference>
<dbReference type="EMBL" id="PDNW01000006">
    <property type="protein sequence ID" value="PLC50196.1"/>
    <property type="molecule type" value="Genomic_DNA"/>
</dbReference>
<evidence type="ECO:0000256" key="1">
    <source>
        <dbReference type="ARBA" id="ARBA00023015"/>
    </source>
</evidence>